<reference evidence="2" key="1">
    <citation type="submission" date="2023-07" db="EMBL/GenBank/DDBJ databases">
        <authorList>
            <person name="Stuckert A."/>
        </authorList>
    </citation>
    <scope>NUCLEOTIDE SEQUENCE</scope>
</reference>
<evidence type="ECO:0000313" key="3">
    <source>
        <dbReference type="Proteomes" id="UP001176940"/>
    </source>
</evidence>
<dbReference type="Proteomes" id="UP001176940">
    <property type="component" value="Unassembled WGS sequence"/>
</dbReference>
<organism evidence="2 3">
    <name type="scientific">Ranitomeya imitator</name>
    <name type="common">mimic poison frog</name>
    <dbReference type="NCBI Taxonomy" id="111125"/>
    <lineage>
        <taxon>Eukaryota</taxon>
        <taxon>Metazoa</taxon>
        <taxon>Chordata</taxon>
        <taxon>Craniata</taxon>
        <taxon>Vertebrata</taxon>
        <taxon>Euteleostomi</taxon>
        <taxon>Amphibia</taxon>
        <taxon>Batrachia</taxon>
        <taxon>Anura</taxon>
        <taxon>Neobatrachia</taxon>
        <taxon>Hyloidea</taxon>
        <taxon>Dendrobatidae</taxon>
        <taxon>Dendrobatinae</taxon>
        <taxon>Ranitomeya</taxon>
    </lineage>
</organism>
<name>A0ABN9LBD2_9NEOB</name>
<evidence type="ECO:0000313" key="2">
    <source>
        <dbReference type="EMBL" id="CAJ0937993.1"/>
    </source>
</evidence>
<feature type="compositionally biased region" description="Polar residues" evidence="1">
    <location>
        <begin position="78"/>
        <end position="88"/>
    </location>
</feature>
<feature type="region of interest" description="Disordered" evidence="1">
    <location>
        <begin position="68"/>
        <end position="88"/>
    </location>
</feature>
<keyword evidence="3" id="KW-1185">Reference proteome</keyword>
<sequence>MHRRRGTQCARLKLSSFLPASWPSQRHYADTNNRLLRQVERLKTRSLCEDQLKEIERCKQSFPWHENGDRGRAEFRPVSSSSALCTLN</sequence>
<protein>
    <submittedName>
        <fullName evidence="2">Uncharacterized protein</fullName>
    </submittedName>
</protein>
<proteinExistence type="predicted"/>
<evidence type="ECO:0000256" key="1">
    <source>
        <dbReference type="SAM" id="MobiDB-lite"/>
    </source>
</evidence>
<comment type="caution">
    <text evidence="2">The sequence shown here is derived from an EMBL/GenBank/DDBJ whole genome shotgun (WGS) entry which is preliminary data.</text>
</comment>
<accession>A0ABN9LBD2</accession>
<gene>
    <name evidence="2" type="ORF">RIMI_LOCUS7407087</name>
</gene>
<dbReference type="EMBL" id="CAUEEQ010014021">
    <property type="protein sequence ID" value="CAJ0937993.1"/>
    <property type="molecule type" value="Genomic_DNA"/>
</dbReference>